<sequence length="250" mass="27603">MHNDPDPARAHDSRPQPRHVRPQPAYVQPTPSQARPEPSPRTQTGRLERGGVSADERSGLLTGVSELRKAETRIDRLTRLLKLSQRLSSILDHEVLLDAILDEAIPLANAQRALILLEAEGGGLEMARGRSAEGEPVPNDLSKVSGTLARSCIAENRVQVYDNLADRLEFQQVRSIRLNFLYSAICLPLRDKGTAFGVLYLDSSTPTVGQAGVELDVLEGFAAHASICLINARLMKRLERSHEILVRENR</sequence>
<dbReference type="InterPro" id="IPR003018">
    <property type="entry name" value="GAF"/>
</dbReference>
<dbReference type="SMART" id="SM00065">
    <property type="entry name" value="GAF"/>
    <property type="match status" value="1"/>
</dbReference>
<gene>
    <name evidence="3" type="ORF">KC729_19025</name>
</gene>
<evidence type="ECO:0000313" key="4">
    <source>
        <dbReference type="Proteomes" id="UP000697710"/>
    </source>
</evidence>
<accession>A0A956M218</accession>
<dbReference type="EMBL" id="JAGQHR010000840">
    <property type="protein sequence ID" value="MCA9729784.1"/>
    <property type="molecule type" value="Genomic_DNA"/>
</dbReference>
<feature type="compositionally biased region" description="Basic and acidic residues" evidence="1">
    <location>
        <begin position="46"/>
        <end position="58"/>
    </location>
</feature>
<reference evidence="3" key="2">
    <citation type="journal article" date="2021" name="Microbiome">
        <title>Successional dynamics and alternative stable states in a saline activated sludge microbial community over 9 years.</title>
        <authorList>
            <person name="Wang Y."/>
            <person name="Ye J."/>
            <person name="Ju F."/>
            <person name="Liu L."/>
            <person name="Boyd J.A."/>
            <person name="Deng Y."/>
            <person name="Parks D.H."/>
            <person name="Jiang X."/>
            <person name="Yin X."/>
            <person name="Woodcroft B.J."/>
            <person name="Tyson G.W."/>
            <person name="Hugenholtz P."/>
            <person name="Polz M.F."/>
            <person name="Zhang T."/>
        </authorList>
    </citation>
    <scope>NUCLEOTIDE SEQUENCE</scope>
    <source>
        <strain evidence="3">HKST-UBA01</strain>
    </source>
</reference>
<dbReference type="AlphaFoldDB" id="A0A956M218"/>
<comment type="caution">
    <text evidence="3">The sequence shown here is derived from an EMBL/GenBank/DDBJ whole genome shotgun (WGS) entry which is preliminary data.</text>
</comment>
<organism evidence="3 4">
    <name type="scientific">Eiseniibacteriota bacterium</name>
    <dbReference type="NCBI Taxonomy" id="2212470"/>
    <lineage>
        <taxon>Bacteria</taxon>
        <taxon>Candidatus Eiseniibacteriota</taxon>
    </lineage>
</organism>
<feature type="compositionally biased region" description="Basic and acidic residues" evidence="1">
    <location>
        <begin position="1"/>
        <end position="15"/>
    </location>
</feature>
<proteinExistence type="predicted"/>
<evidence type="ECO:0000313" key="3">
    <source>
        <dbReference type="EMBL" id="MCA9729784.1"/>
    </source>
</evidence>
<dbReference type="Proteomes" id="UP000697710">
    <property type="component" value="Unassembled WGS sequence"/>
</dbReference>
<dbReference type="Gene3D" id="3.30.450.40">
    <property type="match status" value="1"/>
</dbReference>
<evidence type="ECO:0000256" key="1">
    <source>
        <dbReference type="SAM" id="MobiDB-lite"/>
    </source>
</evidence>
<feature type="domain" description="GAF" evidence="2">
    <location>
        <begin position="92"/>
        <end position="239"/>
    </location>
</feature>
<feature type="region of interest" description="Disordered" evidence="1">
    <location>
        <begin position="1"/>
        <end position="58"/>
    </location>
</feature>
<dbReference type="InterPro" id="IPR029016">
    <property type="entry name" value="GAF-like_dom_sf"/>
</dbReference>
<feature type="non-terminal residue" evidence="3">
    <location>
        <position position="250"/>
    </location>
</feature>
<protein>
    <submittedName>
        <fullName evidence="3">GAF domain-containing protein</fullName>
    </submittedName>
</protein>
<name>A0A956M218_UNCEI</name>
<reference evidence="3" key="1">
    <citation type="submission" date="2020-04" db="EMBL/GenBank/DDBJ databases">
        <authorList>
            <person name="Zhang T."/>
        </authorList>
    </citation>
    <scope>NUCLEOTIDE SEQUENCE</scope>
    <source>
        <strain evidence="3">HKST-UBA01</strain>
    </source>
</reference>
<dbReference type="Pfam" id="PF13185">
    <property type="entry name" value="GAF_2"/>
    <property type="match status" value="1"/>
</dbReference>
<dbReference type="SUPFAM" id="SSF55781">
    <property type="entry name" value="GAF domain-like"/>
    <property type="match status" value="1"/>
</dbReference>
<evidence type="ECO:0000259" key="2">
    <source>
        <dbReference type="SMART" id="SM00065"/>
    </source>
</evidence>